<dbReference type="PANTHER" id="PTHR39569">
    <property type="entry name" value="INORGANIC TRIPHOSPHATASE"/>
    <property type="match status" value="1"/>
</dbReference>
<dbReference type="InterPro" id="IPR039013">
    <property type="entry name" value="YgiF"/>
</dbReference>
<dbReference type="AlphaFoldDB" id="A0A8E3MGY4"/>
<dbReference type="SUPFAM" id="SSF55154">
    <property type="entry name" value="CYTH-like phosphatases"/>
    <property type="match status" value="1"/>
</dbReference>
<dbReference type="EMBL" id="CP022011">
    <property type="protein sequence ID" value="QDJ15037.1"/>
    <property type="molecule type" value="Genomic_DNA"/>
</dbReference>
<dbReference type="GO" id="GO:0046872">
    <property type="term" value="F:metal ion binding"/>
    <property type="evidence" value="ECO:0007669"/>
    <property type="project" value="TreeGrafter"/>
</dbReference>
<dbReference type="Pfam" id="PF01928">
    <property type="entry name" value="CYTH"/>
    <property type="match status" value="1"/>
</dbReference>
<dbReference type="CDD" id="cd07756">
    <property type="entry name" value="CYTH-like_Pase_CHAD"/>
    <property type="match status" value="1"/>
</dbReference>
<protein>
    <submittedName>
        <fullName evidence="1">Uncharacterized protein</fullName>
    </submittedName>
</protein>
<dbReference type="PANTHER" id="PTHR39569:SF1">
    <property type="entry name" value="INORGANIC TRIPHOSPHATASE"/>
    <property type="match status" value="1"/>
</dbReference>
<proteinExistence type="predicted"/>
<keyword evidence="2" id="KW-1185">Reference proteome</keyword>
<dbReference type="RefSeq" id="WP_261920442.1">
    <property type="nucleotide sequence ID" value="NZ_CP022011.1"/>
</dbReference>
<dbReference type="SMART" id="SM01118">
    <property type="entry name" value="CYTH"/>
    <property type="match status" value="1"/>
</dbReference>
<dbReference type="InterPro" id="IPR023577">
    <property type="entry name" value="CYTH_domain"/>
</dbReference>
<evidence type="ECO:0000313" key="2">
    <source>
        <dbReference type="Proteomes" id="UP000955338"/>
    </source>
</evidence>
<evidence type="ECO:0000313" key="1">
    <source>
        <dbReference type="EMBL" id="QDJ15037.1"/>
    </source>
</evidence>
<sequence>MKNEIEIKLLVNQTFANFFNQKINNYQILQCHQHQLDNCYYDTHDHLFSQLRSGLRVRKENQQFIMTLKTAGSTTGGLHIRPEYNVHLATAEPDLALLQQFAELQLPRPLSVLQTELQPIFRTDFTRHSWLLELENGSKIEVALDQGIISAKQQQIEIKEIEFELQQGCINDLLTFIQHLPLIDGIRLSAISKAERGYLLAGIGEKRTFNFTTQWQHLCKHIPRDFTFITSLFEYEQQLSEYTANLVPVDFINKPQETQQLLNAFYQLYQLDLQQLSLLDSIATQNNFETINQLFESNQRLYSNLQQLIKYYQLEQNNVLVIQRLQAIFHQARYVIRNINWLKLLHQS</sequence>
<name>A0A8E3MGY4_9PAST</name>
<dbReference type="PROSITE" id="PS51707">
    <property type="entry name" value="CYTH"/>
    <property type="match status" value="1"/>
</dbReference>
<reference evidence="1" key="1">
    <citation type="submission" date="2017-06" db="EMBL/GenBank/DDBJ databases">
        <title>Genome sequencing of pathogenic and non-pathogenic strains within Bisgaard taxon 40.</title>
        <authorList>
            <person name="Ladner J.T."/>
            <person name="Lovett S.P."/>
            <person name="Koroleva G."/>
            <person name="Lorch J.M."/>
        </authorList>
    </citation>
    <scope>NUCLEOTIDE SEQUENCE</scope>
    <source>
        <strain evidence="1">27576-1-I1</strain>
    </source>
</reference>
<dbReference type="InterPro" id="IPR033469">
    <property type="entry name" value="CYTH-like_dom_sf"/>
</dbReference>
<gene>
    <name evidence="1" type="ORF">CEP48_06160</name>
</gene>
<organism evidence="1 2">
    <name type="scientific">Mergibacter septicus</name>
    <dbReference type="NCBI Taxonomy" id="221402"/>
    <lineage>
        <taxon>Bacteria</taxon>
        <taxon>Pseudomonadati</taxon>
        <taxon>Pseudomonadota</taxon>
        <taxon>Gammaproteobacteria</taxon>
        <taxon>Pasteurellales</taxon>
        <taxon>Pasteurellaceae</taxon>
        <taxon>Mergibacter</taxon>
    </lineage>
</organism>
<dbReference type="Proteomes" id="UP000955338">
    <property type="component" value="Chromosome"/>
</dbReference>
<accession>A0A8E3MGY4</accession>
<dbReference type="GO" id="GO:0050355">
    <property type="term" value="F:inorganic triphosphate phosphatase activity"/>
    <property type="evidence" value="ECO:0007669"/>
    <property type="project" value="InterPro"/>
</dbReference>
<dbReference type="Gene3D" id="2.40.320.10">
    <property type="entry name" value="Hypothetical Protein Pfu-838710-001"/>
    <property type="match status" value="1"/>
</dbReference>